<evidence type="ECO:0000313" key="3">
    <source>
        <dbReference type="EMBL" id="CAD7624847.1"/>
    </source>
</evidence>
<organism evidence="3">
    <name type="scientific">Medioppia subpectinata</name>
    <dbReference type="NCBI Taxonomy" id="1979941"/>
    <lineage>
        <taxon>Eukaryota</taxon>
        <taxon>Metazoa</taxon>
        <taxon>Ecdysozoa</taxon>
        <taxon>Arthropoda</taxon>
        <taxon>Chelicerata</taxon>
        <taxon>Arachnida</taxon>
        <taxon>Acari</taxon>
        <taxon>Acariformes</taxon>
        <taxon>Sarcoptiformes</taxon>
        <taxon>Oribatida</taxon>
        <taxon>Brachypylina</taxon>
        <taxon>Oppioidea</taxon>
        <taxon>Oppiidae</taxon>
        <taxon>Medioppia</taxon>
    </lineage>
</organism>
<dbReference type="Gene3D" id="3.90.79.10">
    <property type="entry name" value="Nucleoside Triphosphate Pyrophosphohydrolase"/>
    <property type="match status" value="1"/>
</dbReference>
<evidence type="ECO:0000313" key="4">
    <source>
        <dbReference type="Proteomes" id="UP000759131"/>
    </source>
</evidence>
<dbReference type="AlphaFoldDB" id="A0A7R9KKA6"/>
<dbReference type="OrthoDB" id="10005910at2759"/>
<keyword evidence="4" id="KW-1185">Reference proteome</keyword>
<dbReference type="InterPro" id="IPR020084">
    <property type="entry name" value="NUDIX_hydrolase_CS"/>
</dbReference>
<dbReference type="Pfam" id="PF00293">
    <property type="entry name" value="NUDIX"/>
    <property type="match status" value="1"/>
</dbReference>
<evidence type="ECO:0000259" key="2">
    <source>
        <dbReference type="PROSITE" id="PS51462"/>
    </source>
</evidence>
<evidence type="ECO:0000256" key="1">
    <source>
        <dbReference type="ARBA" id="ARBA00022801"/>
    </source>
</evidence>
<dbReference type="PROSITE" id="PS51462">
    <property type="entry name" value="NUDIX"/>
    <property type="match status" value="1"/>
</dbReference>
<dbReference type="EMBL" id="OC857190">
    <property type="protein sequence ID" value="CAD7624847.1"/>
    <property type="molecule type" value="Genomic_DNA"/>
</dbReference>
<feature type="non-terminal residue" evidence="3">
    <location>
        <position position="1"/>
    </location>
</feature>
<dbReference type="PANTHER" id="PTHR22769:SF56">
    <property type="entry name" value="8-OXO-DGDP PHOSPHATASE NUDT18"/>
    <property type="match status" value="1"/>
</dbReference>
<sequence>GVVSKNKSQKSEPIIGKSIRYIVAAVIFNDDNEVLMIEESKAKCRHKWSLPSGKAEPNEQIVDAVKREAFEESGLEIEPTALVVVESSGGNWFRFTFTARVIGGQLKTVADAESIQALWCSQQFLQKANLRSEDTLNMIEFVRKSDKSYNPFIGSQFVAIEGHNRTLLRLVFAVERRRDQFVLVSELPSPHLPVCDIHPTNSLNVTLNNFIKWIFMTSNIANHWPLGVFTVEHNGVPEHSHDGLCLTVLVKGKGFIDAIDRPPRDYAWIRLSQPLESVLNTCLNSPKSELIYWRAKYWSKRKANKSFS</sequence>
<dbReference type="InterPro" id="IPR000086">
    <property type="entry name" value="NUDIX_hydrolase_dom"/>
</dbReference>
<dbReference type="SUPFAM" id="SSF55811">
    <property type="entry name" value="Nudix"/>
    <property type="match status" value="1"/>
</dbReference>
<dbReference type="GO" id="GO:0044716">
    <property type="term" value="F:8-oxo-GDP phosphatase activity"/>
    <property type="evidence" value="ECO:0007669"/>
    <property type="project" value="TreeGrafter"/>
</dbReference>
<dbReference type="PROSITE" id="PS00893">
    <property type="entry name" value="NUDIX_BOX"/>
    <property type="match status" value="1"/>
</dbReference>
<dbReference type="Proteomes" id="UP000759131">
    <property type="component" value="Unassembled WGS sequence"/>
</dbReference>
<accession>A0A7R9KKA6</accession>
<feature type="domain" description="Nudix hydrolase" evidence="2">
    <location>
        <begin position="18"/>
        <end position="143"/>
    </location>
</feature>
<name>A0A7R9KKA6_9ACAR</name>
<reference evidence="3" key="1">
    <citation type="submission" date="2020-11" db="EMBL/GenBank/DDBJ databases">
        <authorList>
            <person name="Tran Van P."/>
        </authorList>
    </citation>
    <scope>NUCLEOTIDE SEQUENCE</scope>
</reference>
<proteinExistence type="predicted"/>
<gene>
    <name evidence="3" type="ORF">OSB1V03_LOCUS5286</name>
</gene>
<protein>
    <recommendedName>
        <fullName evidence="2">Nudix hydrolase domain-containing protein</fullName>
    </recommendedName>
</protein>
<dbReference type="InterPro" id="IPR015797">
    <property type="entry name" value="NUDIX_hydrolase-like_dom_sf"/>
</dbReference>
<dbReference type="PANTHER" id="PTHR22769">
    <property type="entry name" value="MUTT/NUDIX HYDROLASE"/>
    <property type="match status" value="1"/>
</dbReference>
<dbReference type="GO" id="GO:0044715">
    <property type="term" value="F:8-oxo-dGDP phosphatase activity"/>
    <property type="evidence" value="ECO:0007669"/>
    <property type="project" value="TreeGrafter"/>
</dbReference>
<keyword evidence="1" id="KW-0378">Hydrolase</keyword>
<dbReference type="EMBL" id="CAJPIZ010002615">
    <property type="protein sequence ID" value="CAG2105277.1"/>
    <property type="molecule type" value="Genomic_DNA"/>
</dbReference>